<organism evidence="2">
    <name type="scientific">marine metagenome</name>
    <dbReference type="NCBI Taxonomy" id="408172"/>
    <lineage>
        <taxon>unclassified sequences</taxon>
        <taxon>metagenomes</taxon>
        <taxon>ecological metagenomes</taxon>
    </lineage>
</organism>
<dbReference type="AntiFam" id="ANF00015">
    <property type="entry name" value="tRNA translation"/>
</dbReference>
<name>A0A381PTQ7_9ZZZZ</name>
<gene>
    <name evidence="2" type="ORF">METZ01_LOCUS22203</name>
</gene>
<feature type="region of interest" description="Disordered" evidence="1">
    <location>
        <begin position="133"/>
        <end position="182"/>
    </location>
</feature>
<reference evidence="2" key="1">
    <citation type="submission" date="2018-05" db="EMBL/GenBank/DDBJ databases">
        <authorList>
            <person name="Lanie J.A."/>
            <person name="Ng W.-L."/>
            <person name="Kazmierczak K.M."/>
            <person name="Andrzejewski T.M."/>
            <person name="Davidsen T.M."/>
            <person name="Wayne K.J."/>
            <person name="Tettelin H."/>
            <person name="Glass J.I."/>
            <person name="Rusch D."/>
            <person name="Podicherti R."/>
            <person name="Tsui H.-C.T."/>
            <person name="Winkler M.E."/>
        </authorList>
    </citation>
    <scope>NUCLEOTIDE SEQUENCE</scope>
</reference>
<protein>
    <submittedName>
        <fullName evidence="2">Uncharacterized protein</fullName>
    </submittedName>
</protein>
<dbReference type="AlphaFoldDB" id="A0A381PTQ7"/>
<feature type="compositionally biased region" description="Low complexity" evidence="1">
    <location>
        <begin position="156"/>
        <end position="168"/>
    </location>
</feature>
<evidence type="ECO:0000313" key="2">
    <source>
        <dbReference type="EMBL" id="SUZ69349.1"/>
    </source>
</evidence>
<proteinExistence type="predicted"/>
<sequence length="182" mass="19359">VAELADAQASGACARKGVRVQVPPRALHGEMQRWLPSMLRHVGGSSRMARKDAHSSTKGQVDDGLAAALAQFNKGVVATRQIDREQKALAKAERRRDAAAKKVKDLMQSDAGSEEKTVAEAEYADALAEWTRLSGTDADDDAKSEALNIEERSDTEAPAEPASESSASNDIATEAVGEDETV</sequence>
<accession>A0A381PTQ7</accession>
<feature type="compositionally biased region" description="Basic and acidic residues" evidence="1">
    <location>
        <begin position="141"/>
        <end position="155"/>
    </location>
</feature>
<feature type="non-terminal residue" evidence="2">
    <location>
        <position position="1"/>
    </location>
</feature>
<evidence type="ECO:0000256" key="1">
    <source>
        <dbReference type="SAM" id="MobiDB-lite"/>
    </source>
</evidence>
<dbReference type="EMBL" id="UINC01001060">
    <property type="protein sequence ID" value="SUZ69349.1"/>
    <property type="molecule type" value="Genomic_DNA"/>
</dbReference>
<feature type="region of interest" description="Disordered" evidence="1">
    <location>
        <begin position="92"/>
        <end position="118"/>
    </location>
</feature>